<keyword evidence="2 4" id="KW-0012">Acyltransferase</keyword>
<organism evidence="4 5">
    <name type="scientific">Euzebya pacifica</name>
    <dbReference type="NCBI Taxonomy" id="1608957"/>
    <lineage>
        <taxon>Bacteria</taxon>
        <taxon>Bacillati</taxon>
        <taxon>Actinomycetota</taxon>
        <taxon>Nitriliruptoria</taxon>
        <taxon>Euzebyales</taxon>
    </lineage>
</organism>
<dbReference type="CDD" id="cd07989">
    <property type="entry name" value="LPLAT_AGPAT-like"/>
    <property type="match status" value="1"/>
</dbReference>
<dbReference type="Proteomes" id="UP000264006">
    <property type="component" value="Chromosome"/>
</dbReference>
<gene>
    <name evidence="4" type="ORF">DVS28_a2966</name>
</gene>
<evidence type="ECO:0000259" key="3">
    <source>
        <dbReference type="SMART" id="SM00563"/>
    </source>
</evidence>
<evidence type="ECO:0000256" key="2">
    <source>
        <dbReference type="ARBA" id="ARBA00023315"/>
    </source>
</evidence>
<dbReference type="GO" id="GO:0006654">
    <property type="term" value="P:phosphatidic acid biosynthetic process"/>
    <property type="evidence" value="ECO:0007669"/>
    <property type="project" value="TreeGrafter"/>
</dbReference>
<dbReference type="EMBL" id="CP031165">
    <property type="protein sequence ID" value="AXV07645.1"/>
    <property type="molecule type" value="Genomic_DNA"/>
</dbReference>
<accession>A0A346XZJ8</accession>
<reference evidence="4 5" key="1">
    <citation type="submission" date="2018-09" db="EMBL/GenBank/DDBJ databases">
        <title>Complete genome sequence of Euzebya sp. DY32-46 isolated from seawater of Pacific Ocean.</title>
        <authorList>
            <person name="Xu L."/>
            <person name="Wu Y.-H."/>
            <person name="Xu X.-W."/>
        </authorList>
    </citation>
    <scope>NUCLEOTIDE SEQUENCE [LARGE SCALE GENOMIC DNA]</scope>
    <source>
        <strain evidence="4 5">DY32-46</strain>
    </source>
</reference>
<evidence type="ECO:0000313" key="4">
    <source>
        <dbReference type="EMBL" id="AXV07645.1"/>
    </source>
</evidence>
<evidence type="ECO:0000256" key="1">
    <source>
        <dbReference type="ARBA" id="ARBA00022679"/>
    </source>
</evidence>
<evidence type="ECO:0000313" key="5">
    <source>
        <dbReference type="Proteomes" id="UP000264006"/>
    </source>
</evidence>
<protein>
    <submittedName>
        <fullName evidence="4">1-acyl-sn-glycerol-3-phosphate acyltransferase</fullName>
    </submittedName>
</protein>
<proteinExistence type="predicted"/>
<dbReference type="KEGG" id="euz:DVS28_a2966"/>
<dbReference type="SUPFAM" id="SSF69593">
    <property type="entry name" value="Glycerol-3-phosphate (1)-acyltransferase"/>
    <property type="match status" value="1"/>
</dbReference>
<keyword evidence="1 4" id="KW-0808">Transferase</keyword>
<feature type="domain" description="Phospholipid/glycerol acyltransferase" evidence="3">
    <location>
        <begin position="32"/>
        <end position="143"/>
    </location>
</feature>
<dbReference type="OrthoDB" id="9808424at2"/>
<dbReference type="Pfam" id="PF01553">
    <property type="entry name" value="Acyltransferase"/>
    <property type="match status" value="1"/>
</dbReference>
<dbReference type="AlphaFoldDB" id="A0A346XZJ8"/>
<dbReference type="PANTHER" id="PTHR10434:SF11">
    <property type="entry name" value="1-ACYL-SN-GLYCEROL-3-PHOSPHATE ACYLTRANSFERASE"/>
    <property type="match status" value="1"/>
</dbReference>
<dbReference type="GO" id="GO:0003841">
    <property type="term" value="F:1-acylglycerol-3-phosphate O-acyltransferase activity"/>
    <property type="evidence" value="ECO:0007669"/>
    <property type="project" value="TreeGrafter"/>
</dbReference>
<name>A0A346XZJ8_9ACTN</name>
<keyword evidence="5" id="KW-1185">Reference proteome</keyword>
<dbReference type="PANTHER" id="PTHR10434">
    <property type="entry name" value="1-ACYL-SN-GLYCEROL-3-PHOSPHATE ACYLTRANSFERASE"/>
    <property type="match status" value="1"/>
</dbReference>
<dbReference type="InterPro" id="IPR002123">
    <property type="entry name" value="Plipid/glycerol_acylTrfase"/>
</dbReference>
<dbReference type="SMART" id="SM00563">
    <property type="entry name" value="PlsC"/>
    <property type="match status" value="1"/>
</dbReference>
<sequence>MRISHAVMGPTVLWWLRATVTGTGQVPSSGGALLAANHRSFLDHFAMGAASPRPMRFFGKASLAEGLSGRYNVAMGMIPVERGSADLSALDVAVTLLRAGALIGIFPEGTRSTDGRLYRFRSGMARMAAAADVPIVPVGMTGMAEVWPRGQARPSMQRPHRGVVGVHFGEAVHLPDDSPRSRRQATAAVHEQVASLCGQPLADGFAEIPDS</sequence>